<evidence type="ECO:0000256" key="1">
    <source>
        <dbReference type="ARBA" id="ARBA00007734"/>
    </source>
</evidence>
<reference evidence="3" key="2">
    <citation type="journal article" date="2021" name="Microbiol. Resour. Announc.">
        <title>Complete Genome Sequences of Three Human Oral Treponema parvum Isolates.</title>
        <authorList>
            <person name="Zeng H."/>
            <person name="Watt R.M."/>
        </authorList>
    </citation>
    <scope>NUCLEOTIDE SEQUENCE</scope>
    <source>
        <strain evidence="3">ATCC 700773</strain>
    </source>
</reference>
<dbReference type="PANTHER" id="PTHR37423:SF5">
    <property type="entry name" value="SOLUBLE LYTIC MUREIN TRANSGLYCOSYLASE"/>
    <property type="match status" value="1"/>
</dbReference>
<proteinExistence type="inferred from homology"/>
<evidence type="ECO:0000259" key="2">
    <source>
        <dbReference type="Pfam" id="PF01464"/>
    </source>
</evidence>
<dbReference type="EMBL" id="CP054257">
    <property type="protein sequence ID" value="QTQ12688.1"/>
    <property type="molecule type" value="Genomic_DNA"/>
</dbReference>
<feature type="domain" description="Transglycosylase SLT" evidence="2">
    <location>
        <begin position="546"/>
        <end position="654"/>
    </location>
</feature>
<evidence type="ECO:0000313" key="3">
    <source>
        <dbReference type="EMBL" id="QTQ12688.1"/>
    </source>
</evidence>
<dbReference type="RefSeq" id="WP_210117400.1">
    <property type="nucleotide sequence ID" value="NZ_CP054257.1"/>
</dbReference>
<dbReference type="InterPro" id="IPR023346">
    <property type="entry name" value="Lysozyme-like_dom_sf"/>
</dbReference>
<sequence length="707" mass="80383">MACLISKTVGFFVFSLIFSTLSCSSESGKLQKQYGKDSYYFQGLKSIEKNDVKNAERFFRKGIKEGSKYTARLCAEELTRFGNIQERIASCEYLAKKFPDDRSLILLASSLNEGKEFSKLIAVTDDLDIRTCSNVLAFQRLSAMREKQDLRYEDTVYKWFALRQYTQEHFRFFKENPLAVSDENKKNILIFRAAVFTQNYQFAYNQINEISSLIKDTIANAEDPRFTRQLISDMGKACLFGSEIGSFTAQASLFDGIAAQTASKGDSETAFYAWFYAARLYEKAGGHHTLASDRYLKAMEASVTGEQYDNALWYLLNLDLGISTDKAIQRLETYCTKWNDPEYFSDLFYTMSVLLLSGHKLSDFYKVYTIIKDVADEDVCAKYAYLSARLIETKLIESAADQKTEEDVQKLFRAALKGGSISYYKLLAAERLNLSGQELENALLSSKRKDSFDADKDAENLLLGYASYGFPQKIYSAWEQFYLQRIPLGTDCLLSVSSFINKCSGQIPGNLYKSLRIASIAVNESDRILSKKDLKEAYPQNYSDLVFDACKEFSLDEEVLYALIRSESFFDPDIRSSAGAVGLTQLMQSTGQDIANHLKVKEYDLTDPQTSVRFGAYYLSNLIGRLDSSILLAAFAYNSGISRVRRWVSNSKKELEISKTLPMDLFLETIPFSETREYGRKIVFAAAIYGWLYYDITPGETIRKIMK</sequence>
<dbReference type="AlphaFoldDB" id="A0A975IDD9"/>
<organism evidence="3 4">
    <name type="scientific">Treponema parvum</name>
    <dbReference type="NCBI Taxonomy" id="138851"/>
    <lineage>
        <taxon>Bacteria</taxon>
        <taxon>Pseudomonadati</taxon>
        <taxon>Spirochaetota</taxon>
        <taxon>Spirochaetia</taxon>
        <taxon>Spirochaetales</taxon>
        <taxon>Treponemataceae</taxon>
        <taxon>Treponema</taxon>
    </lineage>
</organism>
<dbReference type="SUPFAM" id="SSF53955">
    <property type="entry name" value="Lysozyme-like"/>
    <property type="match status" value="1"/>
</dbReference>
<dbReference type="CDD" id="cd13401">
    <property type="entry name" value="Slt70-like"/>
    <property type="match status" value="1"/>
</dbReference>
<dbReference type="PROSITE" id="PS51257">
    <property type="entry name" value="PROKAR_LIPOPROTEIN"/>
    <property type="match status" value="1"/>
</dbReference>
<dbReference type="InterPro" id="IPR008258">
    <property type="entry name" value="Transglycosylase_SLT_dom_1"/>
</dbReference>
<dbReference type="Pfam" id="PF01464">
    <property type="entry name" value="SLT"/>
    <property type="match status" value="1"/>
</dbReference>
<protein>
    <submittedName>
        <fullName evidence="3">Lytic transglycosylase domain-containing protein</fullName>
    </submittedName>
</protein>
<dbReference type="Gene3D" id="1.10.530.10">
    <property type="match status" value="1"/>
</dbReference>
<dbReference type="NCBIfam" id="NF047373">
    <property type="entry name" value="BB0259_flg_lyt"/>
    <property type="match status" value="1"/>
</dbReference>
<name>A0A975IDD9_9SPIR</name>
<comment type="similarity">
    <text evidence="1">Belongs to the transglycosylase Slt family.</text>
</comment>
<evidence type="ECO:0000313" key="4">
    <source>
        <dbReference type="Proteomes" id="UP000671995"/>
    </source>
</evidence>
<accession>A0A975IDD9</accession>
<dbReference type="Proteomes" id="UP000671995">
    <property type="component" value="Chromosome"/>
</dbReference>
<gene>
    <name evidence="3" type="ORF">HRI96_11070</name>
</gene>
<dbReference type="PANTHER" id="PTHR37423">
    <property type="entry name" value="SOLUBLE LYTIC MUREIN TRANSGLYCOSYLASE-RELATED"/>
    <property type="match status" value="1"/>
</dbReference>
<reference evidence="3" key="1">
    <citation type="submission" date="2020-05" db="EMBL/GenBank/DDBJ databases">
        <authorList>
            <person name="Zeng H."/>
            <person name="Chan Y.K."/>
            <person name="Watt R.M."/>
        </authorList>
    </citation>
    <scope>NUCLEOTIDE SEQUENCE</scope>
    <source>
        <strain evidence="3">ATCC 700773</strain>
    </source>
</reference>